<accession>A0A366ILH2</accession>
<evidence type="ECO:0000313" key="3">
    <source>
        <dbReference type="Proteomes" id="UP000253509"/>
    </source>
</evidence>
<evidence type="ECO:0000256" key="1">
    <source>
        <dbReference type="SAM" id="MobiDB-lite"/>
    </source>
</evidence>
<proteinExistence type="predicted"/>
<comment type="caution">
    <text evidence="2">The sequence shown here is derived from an EMBL/GenBank/DDBJ whole genome shotgun (WGS) entry which is preliminary data.</text>
</comment>
<feature type="region of interest" description="Disordered" evidence="1">
    <location>
        <begin position="1"/>
        <end position="31"/>
    </location>
</feature>
<organism evidence="2 3">
    <name type="scientific">Brevibacterium celere</name>
    <dbReference type="NCBI Taxonomy" id="225845"/>
    <lineage>
        <taxon>Bacteria</taxon>
        <taxon>Bacillati</taxon>
        <taxon>Actinomycetota</taxon>
        <taxon>Actinomycetes</taxon>
        <taxon>Micrococcales</taxon>
        <taxon>Brevibacteriaceae</taxon>
        <taxon>Brevibacterium</taxon>
    </lineage>
</organism>
<dbReference type="EMBL" id="QNSB01000002">
    <property type="protein sequence ID" value="RBP73566.1"/>
    <property type="molecule type" value="Genomic_DNA"/>
</dbReference>
<dbReference type="Proteomes" id="UP000253509">
    <property type="component" value="Unassembled WGS sequence"/>
</dbReference>
<sequence length="245" mass="26208">MEANTETQSQVPRAPAPSSGIPDELSAALGSPNPQARLRAALAIGTGAQERHLDALVDRCRSEPDFFVRDMLTWALTRLPADATVPRLVAELRSDVAQARSQALHTLSKIGDRRGWEATDPAIIGTGLIADPDTEVARSAWRAAVALVPGDRRGRLARALVTQFGRGDLDTRKSLSRALVTIGDEAVSVVDESLRAEEEPVRTHAMATREMIDDPDAGFAHALSEAKRVVALGSEQQARIGQGKG</sequence>
<name>A0A366ILH2_9MICO</name>
<dbReference type="AlphaFoldDB" id="A0A366ILH2"/>
<dbReference type="Gene3D" id="1.25.10.10">
    <property type="entry name" value="Leucine-rich Repeat Variant"/>
    <property type="match status" value="1"/>
</dbReference>
<feature type="compositionally biased region" description="Polar residues" evidence="1">
    <location>
        <begin position="1"/>
        <end position="11"/>
    </location>
</feature>
<reference evidence="2 3" key="1">
    <citation type="submission" date="2018-06" db="EMBL/GenBank/DDBJ databases">
        <title>Freshwater and sediment microbial communities from various areas in North America, analyzing microbe dynamics in response to fracking.</title>
        <authorList>
            <person name="Lamendella R."/>
        </authorList>
    </citation>
    <scope>NUCLEOTIDE SEQUENCE [LARGE SCALE GENOMIC DNA]</scope>
    <source>
        <strain evidence="2 3">3b_TX</strain>
    </source>
</reference>
<keyword evidence="3" id="KW-1185">Reference proteome</keyword>
<dbReference type="InterPro" id="IPR016024">
    <property type="entry name" value="ARM-type_fold"/>
</dbReference>
<dbReference type="Pfam" id="PF13646">
    <property type="entry name" value="HEAT_2"/>
    <property type="match status" value="1"/>
</dbReference>
<dbReference type="SUPFAM" id="SSF48371">
    <property type="entry name" value="ARM repeat"/>
    <property type="match status" value="1"/>
</dbReference>
<dbReference type="InterPro" id="IPR011989">
    <property type="entry name" value="ARM-like"/>
</dbReference>
<evidence type="ECO:0000313" key="2">
    <source>
        <dbReference type="EMBL" id="RBP73566.1"/>
    </source>
</evidence>
<protein>
    <submittedName>
        <fullName evidence="2">HEAT repeat protein</fullName>
    </submittedName>
</protein>
<dbReference type="RefSeq" id="WP_113902964.1">
    <property type="nucleotide sequence ID" value="NZ_QNSB01000002.1"/>
</dbReference>
<gene>
    <name evidence="2" type="ORF">DFO65_10294</name>
</gene>